<accession>A0A812TD12</accession>
<organism evidence="1 2">
    <name type="scientific">Symbiodinium pilosum</name>
    <name type="common">Dinoflagellate</name>
    <dbReference type="NCBI Taxonomy" id="2952"/>
    <lineage>
        <taxon>Eukaryota</taxon>
        <taxon>Sar</taxon>
        <taxon>Alveolata</taxon>
        <taxon>Dinophyceae</taxon>
        <taxon>Suessiales</taxon>
        <taxon>Symbiodiniaceae</taxon>
        <taxon>Symbiodinium</taxon>
    </lineage>
</organism>
<reference evidence="1" key="1">
    <citation type="submission" date="2021-02" db="EMBL/GenBank/DDBJ databases">
        <authorList>
            <person name="Dougan E. K."/>
            <person name="Rhodes N."/>
            <person name="Thang M."/>
            <person name="Chan C."/>
        </authorList>
    </citation>
    <scope>NUCLEOTIDE SEQUENCE</scope>
</reference>
<protein>
    <submittedName>
        <fullName evidence="1">ML3 protein</fullName>
    </submittedName>
</protein>
<keyword evidence="2" id="KW-1185">Reference proteome</keyword>
<dbReference type="OrthoDB" id="434028at2759"/>
<comment type="caution">
    <text evidence="1">The sequence shown here is derived from an EMBL/GenBank/DDBJ whole genome shotgun (WGS) entry which is preliminary data.</text>
</comment>
<evidence type="ECO:0000313" key="1">
    <source>
        <dbReference type="EMBL" id="CAE7526054.1"/>
    </source>
</evidence>
<dbReference type="AlphaFoldDB" id="A0A812TD12"/>
<dbReference type="EMBL" id="CAJNIZ010030768">
    <property type="protein sequence ID" value="CAE7526054.1"/>
    <property type="molecule type" value="Genomic_DNA"/>
</dbReference>
<sequence length="87" mass="9903">MRVSQAEIQGLEDNLAFYVARFGLQEVENPHAPRIFEDGKPKRLLEAVKKYVDMELIAEARGRTRGLPDRVHARSRQCTSLIKDPAV</sequence>
<evidence type="ECO:0000313" key="2">
    <source>
        <dbReference type="Proteomes" id="UP000649617"/>
    </source>
</evidence>
<gene>
    <name evidence="1" type="primary">ML3</name>
    <name evidence="1" type="ORF">SPIL2461_LOCUS13817</name>
</gene>
<name>A0A812TD12_SYMPI</name>
<dbReference type="Proteomes" id="UP000649617">
    <property type="component" value="Unassembled WGS sequence"/>
</dbReference>
<proteinExistence type="predicted"/>